<reference evidence="5 6" key="1">
    <citation type="submission" date="2019-03" db="EMBL/GenBank/DDBJ databases">
        <title>Draft genome sequences of novel Actinobacteria.</title>
        <authorList>
            <person name="Sahin N."/>
            <person name="Ay H."/>
            <person name="Saygin H."/>
        </authorList>
    </citation>
    <scope>NUCLEOTIDE SEQUENCE [LARGE SCALE GENOMIC DNA]</scope>
    <source>
        <strain evidence="5 6">5K138</strain>
    </source>
</reference>
<organism evidence="5 6">
    <name type="scientific">Jiangella asiatica</name>
    <dbReference type="NCBI Taxonomy" id="2530372"/>
    <lineage>
        <taxon>Bacteria</taxon>
        <taxon>Bacillati</taxon>
        <taxon>Actinomycetota</taxon>
        <taxon>Actinomycetes</taxon>
        <taxon>Jiangellales</taxon>
        <taxon>Jiangellaceae</taxon>
        <taxon>Jiangella</taxon>
    </lineage>
</organism>
<dbReference type="InterPro" id="IPR001214">
    <property type="entry name" value="SET_dom"/>
</dbReference>
<dbReference type="Proteomes" id="UP000294739">
    <property type="component" value="Unassembled WGS sequence"/>
</dbReference>
<dbReference type="OrthoDB" id="9799092at2"/>
<dbReference type="PROSITE" id="PS50280">
    <property type="entry name" value="SET"/>
    <property type="match status" value="1"/>
</dbReference>
<evidence type="ECO:0000313" key="5">
    <source>
        <dbReference type="EMBL" id="TDE02552.1"/>
    </source>
</evidence>
<keyword evidence="1" id="KW-0808">Transferase</keyword>
<dbReference type="Pfam" id="PF00856">
    <property type="entry name" value="SET"/>
    <property type="match status" value="1"/>
</dbReference>
<keyword evidence="6" id="KW-1185">Reference proteome</keyword>
<accession>A0A4R5CQ00</accession>
<proteinExistence type="predicted"/>
<sequence>MATVPEPDCWLSSEMEPRASDIEGWGLFARVELPADALVARLGGRLVADDELRALFADPATGYVDTVSVGDGVNLVLPPGSPLHWGNHSCEPNLWWEDPYALRTRHAVPAGAELTLDYGTVTDDAGYELACRCGTASCRGTVTGTDWRRPELRAVYGDHWVPVLRERIAAAARSRP</sequence>
<dbReference type="GO" id="GO:0016740">
    <property type="term" value="F:transferase activity"/>
    <property type="evidence" value="ECO:0007669"/>
    <property type="project" value="UniProtKB-KW"/>
</dbReference>
<dbReference type="RefSeq" id="WP_131898331.1">
    <property type="nucleotide sequence ID" value="NZ_SMKZ01000035.1"/>
</dbReference>
<evidence type="ECO:0000259" key="4">
    <source>
        <dbReference type="PROSITE" id="PS50868"/>
    </source>
</evidence>
<evidence type="ECO:0000256" key="2">
    <source>
        <dbReference type="ARBA" id="ARBA00022691"/>
    </source>
</evidence>
<dbReference type="InParanoid" id="A0A4R5CQ00"/>
<dbReference type="EMBL" id="SMKZ01000035">
    <property type="protein sequence ID" value="TDE02552.1"/>
    <property type="molecule type" value="Genomic_DNA"/>
</dbReference>
<gene>
    <name evidence="5" type="ORF">E1269_21440</name>
</gene>
<comment type="caution">
    <text evidence="5">The sequence shown here is derived from an EMBL/GenBank/DDBJ whole genome shotgun (WGS) entry which is preliminary data.</text>
</comment>
<name>A0A4R5CQ00_9ACTN</name>
<feature type="domain" description="Post-SET" evidence="4">
    <location>
        <begin position="127"/>
        <end position="143"/>
    </location>
</feature>
<dbReference type="InterPro" id="IPR046341">
    <property type="entry name" value="SET_dom_sf"/>
</dbReference>
<dbReference type="Gene3D" id="2.170.270.10">
    <property type="entry name" value="SET domain"/>
    <property type="match status" value="1"/>
</dbReference>
<protein>
    <submittedName>
        <fullName evidence="5">SET domain-containing protein</fullName>
    </submittedName>
</protein>
<evidence type="ECO:0000259" key="3">
    <source>
        <dbReference type="PROSITE" id="PS50280"/>
    </source>
</evidence>
<feature type="domain" description="SET" evidence="3">
    <location>
        <begin position="13"/>
        <end position="119"/>
    </location>
</feature>
<dbReference type="AlphaFoldDB" id="A0A4R5CQ00"/>
<dbReference type="PROSITE" id="PS50868">
    <property type="entry name" value="POST_SET"/>
    <property type="match status" value="1"/>
</dbReference>
<dbReference type="SUPFAM" id="SSF82199">
    <property type="entry name" value="SET domain"/>
    <property type="match status" value="1"/>
</dbReference>
<keyword evidence="2" id="KW-0949">S-adenosyl-L-methionine</keyword>
<dbReference type="InterPro" id="IPR003616">
    <property type="entry name" value="Post-SET_dom"/>
</dbReference>
<evidence type="ECO:0000256" key="1">
    <source>
        <dbReference type="ARBA" id="ARBA00022679"/>
    </source>
</evidence>
<evidence type="ECO:0000313" key="6">
    <source>
        <dbReference type="Proteomes" id="UP000294739"/>
    </source>
</evidence>